<sequence>MTGGTLARAAADGHRVVLVVATIGMRGADASRASFISATPAAVTARSSIRTRRTGSASSARAPTKRRRGSWRSCAKRGLRSY</sequence>
<dbReference type="EMBL" id="CP150484">
    <property type="protein sequence ID" value="WYW18629.1"/>
    <property type="molecule type" value="Genomic_DNA"/>
</dbReference>
<accession>A0ACD5BH73</accession>
<proteinExistence type="predicted"/>
<organism evidence="1 2">
    <name type="scientific">Amycolatopsis coloradensis</name>
    <dbReference type="NCBI Taxonomy" id="76021"/>
    <lineage>
        <taxon>Bacteria</taxon>
        <taxon>Bacillati</taxon>
        <taxon>Actinomycetota</taxon>
        <taxon>Actinomycetes</taxon>
        <taxon>Pseudonocardiales</taxon>
        <taxon>Pseudonocardiaceae</taxon>
        <taxon>Amycolatopsis</taxon>
    </lineage>
</organism>
<protein>
    <submittedName>
        <fullName evidence="1">Uncharacterized protein</fullName>
    </submittedName>
</protein>
<name>A0ACD5BH73_9PSEU</name>
<dbReference type="Proteomes" id="UP001456344">
    <property type="component" value="Chromosome"/>
</dbReference>
<evidence type="ECO:0000313" key="2">
    <source>
        <dbReference type="Proteomes" id="UP001456344"/>
    </source>
</evidence>
<keyword evidence="2" id="KW-1185">Reference proteome</keyword>
<reference evidence="1" key="1">
    <citation type="submission" date="2023-10" db="EMBL/GenBank/DDBJ databases">
        <title>Whole genome sequencing of actinobacterial strain Amycolatopsis sp. (BCA-696) identifies the underlying plant growth-promoting genes.</title>
        <authorList>
            <person name="Gandham P."/>
            <person name="Vadla N."/>
            <person name="Saji A."/>
            <person name="Srinivas V."/>
            <person name="Ruperao P."/>
            <person name="Selvanayagam S."/>
            <person name="Saxena R.K."/>
            <person name="Rathore A."/>
            <person name="Gopalakrishnan S."/>
            <person name="Thakur V."/>
        </authorList>
    </citation>
    <scope>NUCLEOTIDE SEQUENCE</scope>
    <source>
        <strain evidence="1">BCA-696</strain>
    </source>
</reference>
<evidence type="ECO:0000313" key="1">
    <source>
        <dbReference type="EMBL" id="WYW18629.1"/>
    </source>
</evidence>
<gene>
    <name evidence="1" type="ORF">LCL61_24085</name>
</gene>